<dbReference type="OrthoDB" id="3365060at2759"/>
<dbReference type="InterPro" id="IPR017389">
    <property type="entry name" value="Nucleoporin_NUP53"/>
</dbReference>
<dbReference type="GO" id="GO:0044613">
    <property type="term" value="C:nuclear pore central transport channel"/>
    <property type="evidence" value="ECO:0007669"/>
    <property type="project" value="TreeGrafter"/>
</dbReference>
<comment type="subcellular location">
    <subcellularLocation>
        <location evidence="1 9">Nucleus</location>
        <location evidence="1 9">Nuclear pore complex</location>
    </subcellularLocation>
</comment>
<dbReference type="PROSITE" id="PS51472">
    <property type="entry name" value="RRM_NUP35"/>
    <property type="match status" value="1"/>
</dbReference>
<dbReference type="InterPro" id="IPR035979">
    <property type="entry name" value="RBD_domain_sf"/>
</dbReference>
<dbReference type="InterPro" id="IPR012677">
    <property type="entry name" value="Nucleotide-bd_a/b_plait_sf"/>
</dbReference>
<evidence type="ECO:0000256" key="4">
    <source>
        <dbReference type="ARBA" id="ARBA00022816"/>
    </source>
</evidence>
<reference evidence="13" key="1">
    <citation type="submission" date="2025-08" db="UniProtKB">
        <authorList>
            <consortium name="RefSeq"/>
        </authorList>
    </citation>
    <scope>IDENTIFICATION</scope>
    <source>
        <tissue evidence="13">Entire body</tissue>
    </source>
</reference>
<dbReference type="PIRSF" id="PIRSF038119">
    <property type="entry name" value="Nucleoporin_NUP53"/>
    <property type="match status" value="1"/>
</dbReference>
<dbReference type="FunCoup" id="A0A7F5QY22">
    <property type="interactions" value="1646"/>
</dbReference>
<dbReference type="RefSeq" id="XP_025830125.1">
    <property type="nucleotide sequence ID" value="XM_025974340.1"/>
</dbReference>
<dbReference type="Pfam" id="PF05172">
    <property type="entry name" value="RRM_Nup35"/>
    <property type="match status" value="1"/>
</dbReference>
<dbReference type="GO" id="GO:0051028">
    <property type="term" value="P:mRNA transport"/>
    <property type="evidence" value="ECO:0007669"/>
    <property type="project" value="UniProtKB-UniRule"/>
</dbReference>
<organism evidence="12 13">
    <name type="scientific">Agrilus planipennis</name>
    <name type="common">Emerald ash borer</name>
    <name type="synonym">Agrilus marcopoli</name>
    <dbReference type="NCBI Taxonomy" id="224129"/>
    <lineage>
        <taxon>Eukaryota</taxon>
        <taxon>Metazoa</taxon>
        <taxon>Ecdysozoa</taxon>
        <taxon>Arthropoda</taxon>
        <taxon>Hexapoda</taxon>
        <taxon>Insecta</taxon>
        <taxon>Pterygota</taxon>
        <taxon>Neoptera</taxon>
        <taxon>Endopterygota</taxon>
        <taxon>Coleoptera</taxon>
        <taxon>Polyphaga</taxon>
        <taxon>Elateriformia</taxon>
        <taxon>Buprestoidea</taxon>
        <taxon>Buprestidae</taxon>
        <taxon>Agrilinae</taxon>
        <taxon>Agrilus</taxon>
    </lineage>
</organism>
<dbReference type="InterPro" id="IPR007846">
    <property type="entry name" value="RRM_NUP35_dom"/>
</dbReference>
<proteinExistence type="inferred from homology"/>
<comment type="similarity">
    <text evidence="2 9">Belongs to the Nup35 family.</text>
</comment>
<dbReference type="CDD" id="cd12441">
    <property type="entry name" value="RRM_Nup53_like"/>
    <property type="match status" value="1"/>
</dbReference>
<evidence type="ECO:0000256" key="6">
    <source>
        <dbReference type="ARBA" id="ARBA00023010"/>
    </source>
</evidence>
<dbReference type="SUPFAM" id="SSF54928">
    <property type="entry name" value="RNA-binding domain, RBD"/>
    <property type="match status" value="1"/>
</dbReference>
<gene>
    <name evidence="13" type="primary">LOC108732503</name>
</gene>
<comment type="function">
    <text evidence="9">Functions as a component of the nuclear pore complex (NPC).</text>
</comment>
<dbReference type="KEGG" id="apln:108732503"/>
<dbReference type="GeneID" id="108732503"/>
<evidence type="ECO:0000256" key="8">
    <source>
        <dbReference type="ARBA" id="ARBA00023242"/>
    </source>
</evidence>
<dbReference type="Proteomes" id="UP000192223">
    <property type="component" value="Unplaced"/>
</dbReference>
<sequence>MEPMALGSPPGSPASPTANPNFLPAFLIGDTQPNTPTSPSLSPGRSKNISVPRNTPGATTGNLRQKLFNQSLADSPFGPTVRSDKAGPPKQGLFDSLGSNVKSGSVLSSTMQSFTDSPSLTPNESFSRIVNDGVDYNRTINNLNESLNRSHKPVLLNTKCDNLWVTIFGFPPSAASVILTHFSQCGTIIDKKFPAQGNWVHVKYNSVQEVAKALAYNGKLITSTIMIGVLPYHNKQDNKENYNTVITSPIRARSLRQSYVTPQSPNSVIPPQNMPQKSTGFVTKAMEYVFGW</sequence>
<evidence type="ECO:0000256" key="2">
    <source>
        <dbReference type="ARBA" id="ARBA00009454"/>
    </source>
</evidence>
<evidence type="ECO:0000256" key="9">
    <source>
        <dbReference type="PIRNR" id="PIRNR038119"/>
    </source>
</evidence>
<name>A0A7F5QY22_AGRPL</name>
<keyword evidence="7 9" id="KW-0906">Nuclear pore complex</keyword>
<dbReference type="GO" id="GO:0005543">
    <property type="term" value="F:phospholipid binding"/>
    <property type="evidence" value="ECO:0007669"/>
    <property type="project" value="TreeGrafter"/>
</dbReference>
<feature type="domain" description="RRM Nup35-type" evidence="11">
    <location>
        <begin position="159"/>
        <end position="239"/>
    </location>
</feature>
<dbReference type="GO" id="GO:0003676">
    <property type="term" value="F:nucleic acid binding"/>
    <property type="evidence" value="ECO:0007669"/>
    <property type="project" value="InterPro"/>
</dbReference>
<keyword evidence="5 9" id="KW-0653">Protein transport</keyword>
<dbReference type="GO" id="GO:0031965">
    <property type="term" value="C:nuclear membrane"/>
    <property type="evidence" value="ECO:0007669"/>
    <property type="project" value="InterPro"/>
</dbReference>
<keyword evidence="4 9" id="KW-0509">mRNA transport</keyword>
<keyword evidence="8 9" id="KW-0539">Nucleus</keyword>
<evidence type="ECO:0000259" key="11">
    <source>
        <dbReference type="PROSITE" id="PS51472"/>
    </source>
</evidence>
<feature type="region of interest" description="Disordered" evidence="10">
    <location>
        <begin position="1"/>
        <end position="98"/>
    </location>
</feature>
<dbReference type="FunFam" id="3.30.70.330:FF:000095">
    <property type="entry name" value="Putative Nucleoporin NUP53"/>
    <property type="match status" value="1"/>
</dbReference>
<feature type="compositionally biased region" description="Polar residues" evidence="10">
    <location>
        <begin position="31"/>
        <end position="73"/>
    </location>
</feature>
<evidence type="ECO:0000256" key="10">
    <source>
        <dbReference type="SAM" id="MobiDB-lite"/>
    </source>
</evidence>
<dbReference type="GO" id="GO:0006607">
    <property type="term" value="P:NLS-bearing protein import into nucleus"/>
    <property type="evidence" value="ECO:0007669"/>
    <property type="project" value="TreeGrafter"/>
</dbReference>
<evidence type="ECO:0000256" key="7">
    <source>
        <dbReference type="ARBA" id="ARBA00023132"/>
    </source>
</evidence>
<evidence type="ECO:0000313" key="13">
    <source>
        <dbReference type="RefSeq" id="XP_025830125.1"/>
    </source>
</evidence>
<evidence type="ECO:0000256" key="5">
    <source>
        <dbReference type="ARBA" id="ARBA00022927"/>
    </source>
</evidence>
<protein>
    <recommendedName>
        <fullName evidence="9">Nucleoporin NUP53</fullName>
    </recommendedName>
</protein>
<dbReference type="GO" id="GO:0006999">
    <property type="term" value="P:nuclear pore organization"/>
    <property type="evidence" value="ECO:0007669"/>
    <property type="project" value="TreeGrafter"/>
</dbReference>
<evidence type="ECO:0000256" key="3">
    <source>
        <dbReference type="ARBA" id="ARBA00022448"/>
    </source>
</evidence>
<dbReference type="InParanoid" id="A0A7F5QY22"/>
<evidence type="ECO:0000313" key="12">
    <source>
        <dbReference type="Proteomes" id="UP000192223"/>
    </source>
</evidence>
<dbReference type="AlphaFoldDB" id="A0A7F5QY22"/>
<keyword evidence="3 9" id="KW-0813">Transport</keyword>
<dbReference type="PANTHER" id="PTHR21527:SF6">
    <property type="entry name" value="NUCLEOPORIN NUP35"/>
    <property type="match status" value="1"/>
</dbReference>
<keyword evidence="6 9" id="KW-0811">Translocation</keyword>
<accession>A0A7F5QY22</accession>
<keyword evidence="12" id="KW-1185">Reference proteome</keyword>
<dbReference type="Gene3D" id="3.30.70.330">
    <property type="match status" value="1"/>
</dbReference>
<dbReference type="PANTHER" id="PTHR21527">
    <property type="entry name" value="NUCLEOPORIN NUP35"/>
    <property type="match status" value="1"/>
</dbReference>
<evidence type="ECO:0000256" key="1">
    <source>
        <dbReference type="ARBA" id="ARBA00004567"/>
    </source>
</evidence>
<dbReference type="GO" id="GO:0017056">
    <property type="term" value="F:structural constituent of nuclear pore"/>
    <property type="evidence" value="ECO:0007669"/>
    <property type="project" value="InterPro"/>
</dbReference>
<dbReference type="GO" id="GO:0044615">
    <property type="term" value="C:nuclear pore nuclear basket"/>
    <property type="evidence" value="ECO:0007669"/>
    <property type="project" value="TreeGrafter"/>
</dbReference>